<feature type="coiled-coil region" evidence="1">
    <location>
        <begin position="344"/>
        <end position="475"/>
    </location>
</feature>
<protein>
    <submittedName>
        <fullName evidence="3">Uncharacterized protein</fullName>
    </submittedName>
</protein>
<feature type="compositionally biased region" description="Polar residues" evidence="2">
    <location>
        <begin position="117"/>
        <end position="127"/>
    </location>
</feature>
<feature type="coiled-coil region" evidence="1">
    <location>
        <begin position="514"/>
        <end position="545"/>
    </location>
</feature>
<feature type="region of interest" description="Disordered" evidence="2">
    <location>
        <begin position="1"/>
        <end position="136"/>
    </location>
</feature>
<feature type="region of interest" description="Disordered" evidence="2">
    <location>
        <begin position="200"/>
        <end position="244"/>
    </location>
</feature>
<feature type="non-terminal residue" evidence="3">
    <location>
        <position position="1"/>
    </location>
</feature>
<reference evidence="3" key="1">
    <citation type="submission" date="2020-12" db="EMBL/GenBank/DDBJ databases">
        <title>Metabolic potential, ecology and presence of endohyphal bacteria is reflected in genomic diversity of Mucoromycotina.</title>
        <authorList>
            <person name="Muszewska A."/>
            <person name="Okrasinska A."/>
            <person name="Steczkiewicz K."/>
            <person name="Drgas O."/>
            <person name="Orlowska M."/>
            <person name="Perlinska-Lenart U."/>
            <person name="Aleksandrzak-Piekarczyk T."/>
            <person name="Szatraj K."/>
            <person name="Zielenkiewicz U."/>
            <person name="Pilsyk S."/>
            <person name="Malc E."/>
            <person name="Mieczkowski P."/>
            <person name="Kruszewska J.S."/>
            <person name="Biernat P."/>
            <person name="Pawlowska J."/>
        </authorList>
    </citation>
    <scope>NUCLEOTIDE SEQUENCE</scope>
    <source>
        <strain evidence="3">WA0000017839</strain>
    </source>
</reference>
<sequence>KPSVGRTPSTTKRKSLLSELGIKSGDAPVAPTPRTRTTPPLNRRPSTTGVKPASPSVSKSRSVNTAPRKAAPAPVKVDRSAKISSAPSPTSPAPNRRSIVPSSQRSATISPLARRASVNSGSPNGSTVIHKRLSSPAGLDSLQEVQTMKEQIVQQELLLVEKEQQIQKLKQVERTLMSENELKTKALDELKGSEAIKREMEKSLSETESKHKQEMEKSLSETESRYKRQMEQSLSDTESKHKQKLEELEAKHKGELEKFSQMQDIKLQSLSTDYEQQISKLRSTYENQHTTDLEKLEKEKNNYMQQLISEQTMHEDYKKEQDLIVADLKSQLAIMEESASSSHTRKVQNELAASSAALEEFKRQSQQTTENLERRYRDEIRQLQSGSDDTALAWLEKTRSAQQKLDELHDELLRTETEHKAILQNLVDTHTEQIDRLTESCETKETEIEEQSSQIEDLLFQVETLQNSLEAATVRLEHTAKSTPTTSSNRDDINSLDVPHEPIKNIHQECLNRVDLKQKELQDFKAKMKELKEVHEAQLNRLGQEKATAVGELRKIITGLEQRLAATPPSSPTKSSMNEDRLISIAEQHRKEITTMHEQYQAVVDCKDRELEDYAYRVKAIVASKQKEVEKLQVETISTIDKYEKDIEGYEQKIIEYEKQSVKLQDRVTHWETLTNNNEALIQDMKKGCAAHRDENNQLIRLVNQLQSELHI</sequence>
<evidence type="ECO:0000256" key="1">
    <source>
        <dbReference type="SAM" id="Coils"/>
    </source>
</evidence>
<dbReference type="Proteomes" id="UP000603453">
    <property type="component" value="Unassembled WGS sequence"/>
</dbReference>
<dbReference type="EMBL" id="JAEPRD010000016">
    <property type="protein sequence ID" value="KAG2209156.1"/>
    <property type="molecule type" value="Genomic_DNA"/>
</dbReference>
<keyword evidence="4" id="KW-1185">Reference proteome</keyword>
<feature type="compositionally biased region" description="Polar residues" evidence="2">
    <location>
        <begin position="1"/>
        <end position="10"/>
    </location>
</feature>
<feature type="compositionally biased region" description="Low complexity" evidence="2">
    <location>
        <begin position="66"/>
        <end position="75"/>
    </location>
</feature>
<feature type="compositionally biased region" description="Polar residues" evidence="2">
    <location>
        <begin position="100"/>
        <end position="109"/>
    </location>
</feature>
<feature type="coiled-coil region" evidence="1">
    <location>
        <begin position="286"/>
        <end position="313"/>
    </location>
</feature>
<gene>
    <name evidence="3" type="ORF">INT47_005448</name>
</gene>
<evidence type="ECO:0000313" key="3">
    <source>
        <dbReference type="EMBL" id="KAG2209156.1"/>
    </source>
</evidence>
<dbReference type="OrthoDB" id="2289094at2759"/>
<feature type="compositionally biased region" description="Low complexity" evidence="2">
    <location>
        <begin position="28"/>
        <end position="48"/>
    </location>
</feature>
<evidence type="ECO:0000313" key="4">
    <source>
        <dbReference type="Proteomes" id="UP000603453"/>
    </source>
</evidence>
<organism evidence="3 4">
    <name type="scientific">Mucor saturninus</name>
    <dbReference type="NCBI Taxonomy" id="64648"/>
    <lineage>
        <taxon>Eukaryota</taxon>
        <taxon>Fungi</taxon>
        <taxon>Fungi incertae sedis</taxon>
        <taxon>Mucoromycota</taxon>
        <taxon>Mucoromycotina</taxon>
        <taxon>Mucoromycetes</taxon>
        <taxon>Mucorales</taxon>
        <taxon>Mucorineae</taxon>
        <taxon>Mucoraceae</taxon>
        <taxon>Mucor</taxon>
    </lineage>
</organism>
<evidence type="ECO:0000256" key="2">
    <source>
        <dbReference type="SAM" id="MobiDB-lite"/>
    </source>
</evidence>
<keyword evidence="1" id="KW-0175">Coiled coil</keyword>
<dbReference type="AlphaFoldDB" id="A0A8H7RDG5"/>
<feature type="compositionally biased region" description="Polar residues" evidence="2">
    <location>
        <begin position="55"/>
        <end position="65"/>
    </location>
</feature>
<name>A0A8H7RDG5_9FUNG</name>
<feature type="coiled-coil region" evidence="1">
    <location>
        <begin position="640"/>
        <end position="709"/>
    </location>
</feature>
<comment type="caution">
    <text evidence="3">The sequence shown here is derived from an EMBL/GenBank/DDBJ whole genome shotgun (WGS) entry which is preliminary data.</text>
</comment>
<proteinExistence type="predicted"/>
<accession>A0A8H7RDG5</accession>
<feature type="compositionally biased region" description="Basic and acidic residues" evidence="2">
    <location>
        <begin position="200"/>
        <end position="230"/>
    </location>
</feature>